<dbReference type="EMBL" id="JAENBP010000003">
    <property type="protein sequence ID" value="MBJ8349661.1"/>
    <property type="molecule type" value="Genomic_DNA"/>
</dbReference>
<accession>A0A934P9I6</accession>
<evidence type="ECO:0000313" key="2">
    <source>
        <dbReference type="EMBL" id="MBJ8349661.1"/>
    </source>
</evidence>
<feature type="transmembrane region" description="Helical" evidence="1">
    <location>
        <begin position="12"/>
        <end position="36"/>
    </location>
</feature>
<keyword evidence="3" id="KW-1185">Reference proteome</keyword>
<keyword evidence="1" id="KW-0472">Membrane</keyword>
<dbReference type="InterPro" id="IPR018672">
    <property type="entry name" value="DUF2140"/>
</dbReference>
<comment type="caution">
    <text evidence="2">The sequence shown here is derived from an EMBL/GenBank/DDBJ whole genome shotgun (WGS) entry which is preliminary data.</text>
</comment>
<reference evidence="2 3" key="1">
    <citation type="journal article" date="2021" name="Int. J. Syst. Evol. Microbiol.">
        <title>Streptococcus vicugnae sp. nov., isolated from faeces of alpacas (Vicugna pacos) and cattle (Bos taurus), Streptococcus zalophi sp. nov., and Streptococcus pacificus sp. nov., isolated from respiratory tract of California sea lions (Zalophus californianus).</title>
        <authorList>
            <person name="Volokhov D.V."/>
            <person name="Zagorodnyaya T.A."/>
            <person name="Shen Z."/>
            <person name="Blom J."/>
            <person name="Furtak V.A."/>
            <person name="Eisenberg T."/>
            <person name="Fan P."/>
            <person name="Jeong K.C."/>
            <person name="Gao Y."/>
            <person name="Zhang S."/>
            <person name="Amselle M."/>
        </authorList>
    </citation>
    <scope>NUCLEOTIDE SEQUENCE [LARGE SCALE GENOMIC DNA]</scope>
    <source>
        <strain evidence="3">CSL7508-lung</strain>
    </source>
</reference>
<organism evidence="2 3">
    <name type="scientific">Streptococcus zalophi</name>
    <dbReference type="NCBI Taxonomy" id="640031"/>
    <lineage>
        <taxon>Bacteria</taxon>
        <taxon>Bacillati</taxon>
        <taxon>Bacillota</taxon>
        <taxon>Bacilli</taxon>
        <taxon>Lactobacillales</taxon>
        <taxon>Streptococcaceae</taxon>
        <taxon>Streptococcus</taxon>
    </lineage>
</organism>
<name>A0A934P9I6_9STRE</name>
<keyword evidence="1" id="KW-1133">Transmembrane helix</keyword>
<protein>
    <submittedName>
        <fullName evidence="2">YpmS family protein</fullName>
    </submittedName>
</protein>
<keyword evidence="1" id="KW-0812">Transmembrane</keyword>
<gene>
    <name evidence="2" type="ORF">JHK64_03315</name>
</gene>
<evidence type="ECO:0000256" key="1">
    <source>
        <dbReference type="SAM" id="Phobius"/>
    </source>
</evidence>
<evidence type="ECO:0000313" key="3">
    <source>
        <dbReference type="Proteomes" id="UP000644875"/>
    </source>
</evidence>
<dbReference type="AlphaFoldDB" id="A0A934P9I6"/>
<dbReference type="Pfam" id="PF09911">
    <property type="entry name" value="DUF2140"/>
    <property type="match status" value="1"/>
</dbReference>
<dbReference type="RefSeq" id="WP_199567585.1">
    <property type="nucleotide sequence ID" value="NZ_JAENBP010000003.1"/>
</dbReference>
<sequence length="201" mass="23076">MKQETDGKLRNYWKYGFLILLALNLSFIGVIASRVLQDREPEKRAVSIQTTDDFKIGQISTTKDQLNKTLTAYLKDYQTSDLTYNIYIRSQSILFEGTYKILGYDVPLYVYFEPYKLSSGAIQLKITSISAGTLPLPEKDVLKYINNTYDIPEFVEILPDEATINVNIQSMIIDNKIYLKAAALDLINDTINFDIYKKIIK</sequence>
<proteinExistence type="predicted"/>
<dbReference type="Proteomes" id="UP000644875">
    <property type="component" value="Unassembled WGS sequence"/>
</dbReference>